<sequence>MNEIYIKASLTCQVGVEFGYSVDQANKFATTILCFMVKCLFTRKKFLVKLLLCYVLNNKFLLNYIKDVLTSLERNGARVTAIMNTNNHVIQAFFKTFSL</sequence>
<dbReference type="Pfam" id="PF21787">
    <property type="entry name" value="TNP-like_RNaseH_N"/>
    <property type="match status" value="1"/>
</dbReference>
<reference evidence="2 3" key="1">
    <citation type="journal article" date="2021" name="Elife">
        <title>Chloroplast acquisition without the gene transfer in kleptoplastic sea slugs, Plakobranchus ocellatus.</title>
        <authorList>
            <person name="Maeda T."/>
            <person name="Takahashi S."/>
            <person name="Yoshida T."/>
            <person name="Shimamura S."/>
            <person name="Takaki Y."/>
            <person name="Nagai Y."/>
            <person name="Toyoda A."/>
            <person name="Suzuki Y."/>
            <person name="Arimoto A."/>
            <person name="Ishii H."/>
            <person name="Satoh N."/>
            <person name="Nishiyama T."/>
            <person name="Hasebe M."/>
            <person name="Maruyama T."/>
            <person name="Minagawa J."/>
            <person name="Obokata J."/>
            <person name="Shigenobu S."/>
        </authorList>
    </citation>
    <scope>NUCLEOTIDE SEQUENCE [LARGE SCALE GENOMIC DNA]</scope>
</reference>
<name>A0AAV4BZR1_9GAST</name>
<dbReference type="Proteomes" id="UP000735302">
    <property type="component" value="Unassembled WGS sequence"/>
</dbReference>
<keyword evidence="3" id="KW-1185">Reference proteome</keyword>
<comment type="caution">
    <text evidence="2">The sequence shown here is derived from an EMBL/GenBank/DDBJ whole genome shotgun (WGS) entry which is preliminary data.</text>
</comment>
<proteinExistence type="predicted"/>
<evidence type="ECO:0000313" key="2">
    <source>
        <dbReference type="EMBL" id="GFO26016.1"/>
    </source>
</evidence>
<organism evidence="2 3">
    <name type="scientific">Plakobranchus ocellatus</name>
    <dbReference type="NCBI Taxonomy" id="259542"/>
    <lineage>
        <taxon>Eukaryota</taxon>
        <taxon>Metazoa</taxon>
        <taxon>Spiralia</taxon>
        <taxon>Lophotrochozoa</taxon>
        <taxon>Mollusca</taxon>
        <taxon>Gastropoda</taxon>
        <taxon>Heterobranchia</taxon>
        <taxon>Euthyneura</taxon>
        <taxon>Panpulmonata</taxon>
        <taxon>Sacoglossa</taxon>
        <taxon>Placobranchoidea</taxon>
        <taxon>Plakobranchidae</taxon>
        <taxon>Plakobranchus</taxon>
    </lineage>
</organism>
<dbReference type="InterPro" id="IPR048365">
    <property type="entry name" value="TNP-like_RNaseH_N"/>
</dbReference>
<evidence type="ECO:0000313" key="3">
    <source>
        <dbReference type="Proteomes" id="UP000735302"/>
    </source>
</evidence>
<evidence type="ECO:0000259" key="1">
    <source>
        <dbReference type="Pfam" id="PF21787"/>
    </source>
</evidence>
<dbReference type="EMBL" id="BLXT01005778">
    <property type="protein sequence ID" value="GFO26016.1"/>
    <property type="molecule type" value="Genomic_DNA"/>
</dbReference>
<feature type="domain" description="Transposable element P transposase-like RNase H" evidence="1">
    <location>
        <begin position="11"/>
        <end position="94"/>
    </location>
</feature>
<protein>
    <recommendedName>
        <fullName evidence="1">Transposable element P transposase-like RNase H domain-containing protein</fullName>
    </recommendedName>
</protein>
<dbReference type="AlphaFoldDB" id="A0AAV4BZR1"/>
<accession>A0AAV4BZR1</accession>
<gene>
    <name evidence="2" type="ORF">PoB_005252100</name>
</gene>